<evidence type="ECO:0008006" key="3">
    <source>
        <dbReference type="Google" id="ProtNLM"/>
    </source>
</evidence>
<gene>
    <name evidence="1" type="ORF">MCOR_21437</name>
</gene>
<dbReference type="PANTHER" id="PTHR33845:SF1">
    <property type="entry name" value="C2H2-TYPE DOMAIN-CONTAINING PROTEIN"/>
    <property type="match status" value="1"/>
</dbReference>
<keyword evidence="2" id="KW-1185">Reference proteome</keyword>
<dbReference type="AlphaFoldDB" id="A0A6J8BS65"/>
<accession>A0A6J8BS65</accession>
<dbReference type="EMBL" id="CACVKT020003817">
    <property type="protein sequence ID" value="CAC5385940.1"/>
    <property type="molecule type" value="Genomic_DNA"/>
</dbReference>
<reference evidence="1 2" key="1">
    <citation type="submission" date="2020-06" db="EMBL/GenBank/DDBJ databases">
        <authorList>
            <person name="Li R."/>
            <person name="Bekaert M."/>
        </authorList>
    </citation>
    <scope>NUCLEOTIDE SEQUENCE [LARGE SCALE GENOMIC DNA]</scope>
    <source>
        <strain evidence="2">wild</strain>
    </source>
</reference>
<name>A0A6J8BS65_MYTCO</name>
<dbReference type="OrthoDB" id="6067801at2759"/>
<dbReference type="PANTHER" id="PTHR33845">
    <property type="entry name" value="C2H2-TYPE DOMAIN-CONTAINING PROTEIN"/>
    <property type="match status" value="1"/>
</dbReference>
<organism evidence="1 2">
    <name type="scientific">Mytilus coruscus</name>
    <name type="common">Sea mussel</name>
    <dbReference type="NCBI Taxonomy" id="42192"/>
    <lineage>
        <taxon>Eukaryota</taxon>
        <taxon>Metazoa</taxon>
        <taxon>Spiralia</taxon>
        <taxon>Lophotrochozoa</taxon>
        <taxon>Mollusca</taxon>
        <taxon>Bivalvia</taxon>
        <taxon>Autobranchia</taxon>
        <taxon>Pteriomorphia</taxon>
        <taxon>Mytilida</taxon>
        <taxon>Mytiloidea</taxon>
        <taxon>Mytilidae</taxon>
        <taxon>Mytilinae</taxon>
        <taxon>Mytilus</taxon>
    </lineage>
</organism>
<evidence type="ECO:0000313" key="2">
    <source>
        <dbReference type="Proteomes" id="UP000507470"/>
    </source>
</evidence>
<protein>
    <recommendedName>
        <fullName evidence="3">C2H2-type domain-containing protein</fullName>
    </recommendedName>
</protein>
<evidence type="ECO:0000313" key="1">
    <source>
        <dbReference type="EMBL" id="CAC5385940.1"/>
    </source>
</evidence>
<sequence>MCRPRKCRKRTEKLNDLNFNGTQTIQSITNLKNHLVRCKNQDSAKSVLFDTMSEDDVLLICDWSMKYLPKRYREDQTDWFGKRGLPWHITMAFQRVNGMVESLGFVHIFDSQISQDSLTTAAIILDVIDSILKFKDSAKFHLWSDNAGCYKSTEMMSILSKNKKVLSYDFCESQNGKGPCDRTGATLKSAIRRYINQGNDVLNASSMKKGIETIMKSVKYRKCCGFTSKKNTSKEFLLLARTQNFSFEEGGIRVWKAHGIGEGLLIKNDQIPAINIRYITVLEEPDDITFHQLRKRNTKSDTENVVIQCTNDGCTEEFSTERELLNHQFVGKCQIEIEFNSGLNSDITKKKYYEKLSESSFLRGVLNLSAETKQMEGSENGLTLGWALKTERKSKRFNKNQKDYLTEKFDKGLKTGRKEDPFNVSESMLHVKNSDGTRRFTYDEILSVQQVTSFFSRMCKQNKHLEDDLEARRETEICTIRQEILNE</sequence>
<proteinExistence type="predicted"/>
<dbReference type="Proteomes" id="UP000507470">
    <property type="component" value="Unassembled WGS sequence"/>
</dbReference>